<accession>A0A6J7CME2</accession>
<dbReference type="EMBL" id="CAFBLC010000055">
    <property type="protein sequence ID" value="CAB4856173.1"/>
    <property type="molecule type" value="Genomic_DNA"/>
</dbReference>
<dbReference type="PANTHER" id="PTHR10819">
    <property type="entry name" value="PHOSPHOTRIESTERASE-RELATED"/>
    <property type="match status" value="1"/>
</dbReference>
<gene>
    <name evidence="3" type="ORF">UFOPK3288_01278</name>
</gene>
<dbReference type="PROSITE" id="PS51347">
    <property type="entry name" value="PHOSPHOTRIESTERASE_2"/>
    <property type="match status" value="1"/>
</dbReference>
<dbReference type="GO" id="GO:0008270">
    <property type="term" value="F:zinc ion binding"/>
    <property type="evidence" value="ECO:0007669"/>
    <property type="project" value="InterPro"/>
</dbReference>
<name>A0A6J7CME2_9ZZZZ</name>
<proteinExistence type="predicted"/>
<dbReference type="Pfam" id="PF02126">
    <property type="entry name" value="PTE"/>
    <property type="match status" value="1"/>
</dbReference>
<dbReference type="InterPro" id="IPR032466">
    <property type="entry name" value="Metal_Hydrolase"/>
</dbReference>
<dbReference type="Gene3D" id="3.20.20.140">
    <property type="entry name" value="Metal-dependent hydrolases"/>
    <property type="match status" value="1"/>
</dbReference>
<sequence>MVNSNNMNQGEIDPLTTAHVMTVRGPVSPNSIGPTMTHEHIFLNFDQFYDPSGLHDPTLGEQPMSSHVGGLCRWDSCSIRDNLGQQPHKDWDMVAEELGQYLDAGGSCIVELTVEGLNPFPADVRRISEASGIHIVQGVGFYVHAFHPEWIESASVEELEQHLLSEVSEGVNKSGVIPGIMGEIGTSATLQDCEERVLRACARVARRTGLPINVHCEPPTLDVVMQILDVLVEEGHDLTRTSLSHLDEIIDIEYLETVLRRGVIVGFDSFGQDGYFSPTLKSRSDQEKMETLVALIERGYEDQLVLSMDMGKKHYLKRFGGMGYDHVLRRIIPRLRQIYGVTDVVMDKLLVTTPRRLLTIDPITLS</sequence>
<evidence type="ECO:0000256" key="2">
    <source>
        <dbReference type="ARBA" id="ARBA00022801"/>
    </source>
</evidence>
<dbReference type="AlphaFoldDB" id="A0A6J7CME2"/>
<evidence type="ECO:0000313" key="3">
    <source>
        <dbReference type="EMBL" id="CAB4856173.1"/>
    </source>
</evidence>
<protein>
    <submittedName>
        <fullName evidence="3">Unannotated protein</fullName>
    </submittedName>
</protein>
<organism evidence="3">
    <name type="scientific">freshwater metagenome</name>
    <dbReference type="NCBI Taxonomy" id="449393"/>
    <lineage>
        <taxon>unclassified sequences</taxon>
        <taxon>metagenomes</taxon>
        <taxon>ecological metagenomes</taxon>
    </lineage>
</organism>
<evidence type="ECO:0000256" key="1">
    <source>
        <dbReference type="ARBA" id="ARBA00022723"/>
    </source>
</evidence>
<keyword evidence="2" id="KW-0378">Hydrolase</keyword>
<dbReference type="PANTHER" id="PTHR10819:SF3">
    <property type="entry name" value="PHOSPHOTRIESTERASE-RELATED PROTEIN"/>
    <property type="match status" value="1"/>
</dbReference>
<keyword evidence="1" id="KW-0479">Metal-binding</keyword>
<dbReference type="SUPFAM" id="SSF51556">
    <property type="entry name" value="Metallo-dependent hydrolases"/>
    <property type="match status" value="1"/>
</dbReference>
<dbReference type="InterPro" id="IPR001559">
    <property type="entry name" value="Phosphotriesterase"/>
</dbReference>
<reference evidence="3" key="1">
    <citation type="submission" date="2020-05" db="EMBL/GenBank/DDBJ databases">
        <authorList>
            <person name="Chiriac C."/>
            <person name="Salcher M."/>
            <person name="Ghai R."/>
            <person name="Kavagutti S V."/>
        </authorList>
    </citation>
    <scope>NUCLEOTIDE SEQUENCE</scope>
</reference>
<dbReference type="GO" id="GO:0016787">
    <property type="term" value="F:hydrolase activity"/>
    <property type="evidence" value="ECO:0007669"/>
    <property type="project" value="UniProtKB-KW"/>
</dbReference>